<keyword evidence="2" id="KW-0418">Kinase</keyword>
<dbReference type="InterPro" id="IPR011712">
    <property type="entry name" value="Sig_transdc_His_kin_sub3_dim/P"/>
</dbReference>
<dbReference type="CDD" id="cd16917">
    <property type="entry name" value="HATPase_UhpB-NarQ-NarX-like"/>
    <property type="match status" value="1"/>
</dbReference>
<gene>
    <name evidence="7" type="ORF">QWY31_11690</name>
</gene>
<evidence type="ECO:0000313" key="7">
    <source>
        <dbReference type="EMBL" id="MDN4166169.1"/>
    </source>
</evidence>
<dbReference type="InterPro" id="IPR001789">
    <property type="entry name" value="Sig_transdc_resp-reg_receiver"/>
</dbReference>
<feature type="domain" description="Response regulatory" evidence="6">
    <location>
        <begin position="5"/>
        <end position="120"/>
    </location>
</feature>
<dbReference type="SUPFAM" id="SSF55874">
    <property type="entry name" value="ATPase domain of HSP90 chaperone/DNA topoisomerase II/histidine kinase"/>
    <property type="match status" value="1"/>
</dbReference>
<dbReference type="InterPro" id="IPR003594">
    <property type="entry name" value="HATPase_dom"/>
</dbReference>
<evidence type="ECO:0000256" key="2">
    <source>
        <dbReference type="ARBA" id="ARBA00022777"/>
    </source>
</evidence>
<evidence type="ECO:0000259" key="6">
    <source>
        <dbReference type="PROSITE" id="PS50110"/>
    </source>
</evidence>
<comment type="caution">
    <text evidence="7">The sequence shown here is derived from an EMBL/GenBank/DDBJ whole genome shotgun (WGS) entry which is preliminary data.</text>
</comment>
<dbReference type="Gene3D" id="1.20.5.1930">
    <property type="match status" value="1"/>
</dbReference>
<dbReference type="Proteomes" id="UP001168552">
    <property type="component" value="Unassembled WGS sequence"/>
</dbReference>
<dbReference type="Gene3D" id="3.40.50.2300">
    <property type="match status" value="1"/>
</dbReference>
<evidence type="ECO:0000313" key="8">
    <source>
        <dbReference type="Proteomes" id="UP001168552"/>
    </source>
</evidence>
<organism evidence="7 8">
    <name type="scientific">Shiella aurantiaca</name>
    <dbReference type="NCBI Taxonomy" id="3058365"/>
    <lineage>
        <taxon>Bacteria</taxon>
        <taxon>Pseudomonadati</taxon>
        <taxon>Bacteroidota</taxon>
        <taxon>Cytophagia</taxon>
        <taxon>Cytophagales</taxon>
        <taxon>Shiellaceae</taxon>
        <taxon>Shiella</taxon>
    </lineage>
</organism>
<reference evidence="7" key="1">
    <citation type="submission" date="2023-06" db="EMBL/GenBank/DDBJ databases">
        <title>Cytophagales bacterium Strain LB-30, isolated from soil.</title>
        <authorList>
            <person name="Liu B."/>
        </authorList>
    </citation>
    <scope>NUCLEOTIDE SEQUENCE</scope>
    <source>
        <strain evidence="7">LB-30</strain>
    </source>
</reference>
<accession>A0ABT8F7E9</accession>
<dbReference type="InterPro" id="IPR036890">
    <property type="entry name" value="HATPase_C_sf"/>
</dbReference>
<dbReference type="EMBL" id="JAUHJS010000005">
    <property type="protein sequence ID" value="MDN4166169.1"/>
    <property type="molecule type" value="Genomic_DNA"/>
</dbReference>
<sequence>MPQERILIVEDSMIVSLHLKSLVENEGYRVIGVSDTAEEAVKIADESTPDLVFMDIMLAGEMTGIEAAEIIYKKHKTPILFLSALSDKNTIESAKLTAPFSFITKPFEERDVLNRITLALYKSTLEKENDRQRMAYIIEGQEMERARVSRELHDGLGQLLNAIKLQLEAIDPACSGEIRDKTIQLIRQAIHESRRIHENLLPSRLLDFSLINSLEELCHELSGPSLEVVFQTQDFVQPINEQQKLALYRIAQEALQNAIKHSGCKKIIVQLYQTEEHLQLTIEDDGQGFNTSEQFPGRGLSNIRFRAEAIKGKLQIESNPKYGTLLSVSAPIHL</sequence>
<evidence type="ECO:0000259" key="5">
    <source>
        <dbReference type="PROSITE" id="PS50109"/>
    </source>
</evidence>
<feature type="modified residue" description="4-aspartylphosphate" evidence="4">
    <location>
        <position position="55"/>
    </location>
</feature>
<keyword evidence="8" id="KW-1185">Reference proteome</keyword>
<feature type="domain" description="Histidine kinase" evidence="5">
    <location>
        <begin position="147"/>
        <end position="334"/>
    </location>
</feature>
<dbReference type="PANTHER" id="PTHR24421">
    <property type="entry name" value="NITRATE/NITRITE SENSOR PROTEIN NARX-RELATED"/>
    <property type="match status" value="1"/>
</dbReference>
<dbReference type="SMART" id="SM00387">
    <property type="entry name" value="HATPase_c"/>
    <property type="match status" value="1"/>
</dbReference>
<dbReference type="PROSITE" id="PS50109">
    <property type="entry name" value="HIS_KIN"/>
    <property type="match status" value="1"/>
</dbReference>
<dbReference type="InterPro" id="IPR050482">
    <property type="entry name" value="Sensor_HK_TwoCompSys"/>
</dbReference>
<keyword evidence="1" id="KW-0808">Transferase</keyword>
<proteinExistence type="predicted"/>
<dbReference type="InterPro" id="IPR005467">
    <property type="entry name" value="His_kinase_dom"/>
</dbReference>
<keyword evidence="4" id="KW-0597">Phosphoprotein</keyword>
<evidence type="ECO:0000256" key="4">
    <source>
        <dbReference type="PROSITE-ProRule" id="PRU00169"/>
    </source>
</evidence>
<evidence type="ECO:0000256" key="1">
    <source>
        <dbReference type="ARBA" id="ARBA00022679"/>
    </source>
</evidence>
<dbReference type="SMART" id="SM00448">
    <property type="entry name" value="REC"/>
    <property type="match status" value="1"/>
</dbReference>
<evidence type="ECO:0000256" key="3">
    <source>
        <dbReference type="ARBA" id="ARBA00023012"/>
    </source>
</evidence>
<dbReference type="CDD" id="cd17534">
    <property type="entry name" value="REC_DC-like"/>
    <property type="match status" value="1"/>
</dbReference>
<protein>
    <submittedName>
        <fullName evidence="7">Response regulator</fullName>
    </submittedName>
</protein>
<dbReference type="Pfam" id="PF02518">
    <property type="entry name" value="HATPase_c"/>
    <property type="match status" value="1"/>
</dbReference>
<name>A0ABT8F7E9_9BACT</name>
<dbReference type="PROSITE" id="PS50110">
    <property type="entry name" value="RESPONSE_REGULATORY"/>
    <property type="match status" value="1"/>
</dbReference>
<dbReference type="Pfam" id="PF00072">
    <property type="entry name" value="Response_reg"/>
    <property type="match status" value="1"/>
</dbReference>
<keyword evidence="3" id="KW-0902">Two-component regulatory system</keyword>
<dbReference type="Gene3D" id="3.30.565.10">
    <property type="entry name" value="Histidine kinase-like ATPase, C-terminal domain"/>
    <property type="match status" value="1"/>
</dbReference>
<dbReference type="SUPFAM" id="SSF52172">
    <property type="entry name" value="CheY-like"/>
    <property type="match status" value="1"/>
</dbReference>
<dbReference type="RefSeq" id="WP_320004702.1">
    <property type="nucleotide sequence ID" value="NZ_JAUHJS010000005.1"/>
</dbReference>
<dbReference type="Pfam" id="PF07730">
    <property type="entry name" value="HisKA_3"/>
    <property type="match status" value="1"/>
</dbReference>
<dbReference type="InterPro" id="IPR011006">
    <property type="entry name" value="CheY-like_superfamily"/>
</dbReference>